<name>A0ABP7CMQ1_9ACTN</name>
<dbReference type="SUPFAM" id="SSF49785">
    <property type="entry name" value="Galactose-binding domain-like"/>
    <property type="match status" value="1"/>
</dbReference>
<dbReference type="CDD" id="cd15482">
    <property type="entry name" value="Sialidase_non-viral"/>
    <property type="match status" value="1"/>
</dbReference>
<feature type="domain" description="Golvesin/Xly CBD-like" evidence="6">
    <location>
        <begin position="558"/>
        <end position="690"/>
    </location>
</feature>
<dbReference type="CDD" id="cd02795">
    <property type="entry name" value="CBM6-CBM35-CBM36_like"/>
    <property type="match status" value="1"/>
</dbReference>
<dbReference type="EC" id="3.2.1.18" evidence="3"/>
<dbReference type="InterPro" id="IPR008979">
    <property type="entry name" value="Galactose-bd-like_sf"/>
</dbReference>
<dbReference type="PANTHER" id="PTHR10628">
    <property type="entry name" value="SIALIDASE"/>
    <property type="match status" value="1"/>
</dbReference>
<dbReference type="Gene3D" id="2.60.120.260">
    <property type="entry name" value="Galactose-binding domain-like"/>
    <property type="match status" value="1"/>
</dbReference>
<proteinExistence type="inferred from homology"/>
<dbReference type="Pfam" id="PF25275">
    <property type="entry name" value="Golvesin_C"/>
    <property type="match status" value="1"/>
</dbReference>
<dbReference type="EMBL" id="BAAAZP010000124">
    <property type="protein sequence ID" value="GAA3691814.1"/>
    <property type="molecule type" value="Genomic_DNA"/>
</dbReference>
<protein>
    <recommendedName>
        <fullName evidence="3">exo-alpha-sialidase</fullName>
        <ecNumber evidence="3">3.2.1.18</ecNumber>
    </recommendedName>
</protein>
<dbReference type="InterPro" id="IPR011040">
    <property type="entry name" value="Sialidase"/>
</dbReference>
<evidence type="ECO:0000259" key="5">
    <source>
        <dbReference type="Pfam" id="PF13088"/>
    </source>
</evidence>
<evidence type="ECO:0000256" key="4">
    <source>
        <dbReference type="SAM" id="SignalP"/>
    </source>
</evidence>
<dbReference type="Gene3D" id="2.120.10.10">
    <property type="match status" value="1"/>
</dbReference>
<dbReference type="PANTHER" id="PTHR10628:SF30">
    <property type="entry name" value="EXO-ALPHA-SIALIDASE"/>
    <property type="match status" value="1"/>
</dbReference>
<comment type="catalytic activity">
    <reaction evidence="1">
        <text>Hydrolysis of alpha-(2-&gt;3)-, alpha-(2-&gt;6)-, alpha-(2-&gt;8)- glycosidic linkages of terminal sialic acid residues in oligosaccharides, glycoproteins, glycolipids, colominic acid and synthetic substrates.</text>
        <dbReference type="EC" id="3.2.1.18"/>
    </reaction>
</comment>
<feature type="domain" description="Sialidase" evidence="5">
    <location>
        <begin position="82"/>
        <end position="368"/>
    </location>
</feature>
<keyword evidence="4" id="KW-0732">Signal</keyword>
<dbReference type="InterPro" id="IPR036278">
    <property type="entry name" value="Sialidase_sf"/>
</dbReference>
<gene>
    <name evidence="7" type="ORF">GCM10022224_066780</name>
</gene>
<dbReference type="RefSeq" id="WP_344886960.1">
    <property type="nucleotide sequence ID" value="NZ_BAAAZP010000124.1"/>
</dbReference>
<organism evidence="7 8">
    <name type="scientific">Nonomuraea antimicrobica</name>
    <dbReference type="NCBI Taxonomy" id="561173"/>
    <lineage>
        <taxon>Bacteria</taxon>
        <taxon>Bacillati</taxon>
        <taxon>Actinomycetota</taxon>
        <taxon>Actinomycetes</taxon>
        <taxon>Streptosporangiales</taxon>
        <taxon>Streptosporangiaceae</taxon>
        <taxon>Nonomuraea</taxon>
    </lineage>
</organism>
<evidence type="ECO:0000313" key="8">
    <source>
        <dbReference type="Proteomes" id="UP001500902"/>
    </source>
</evidence>
<feature type="signal peptide" evidence="4">
    <location>
        <begin position="1"/>
        <end position="29"/>
    </location>
</feature>
<dbReference type="Proteomes" id="UP001500902">
    <property type="component" value="Unassembled WGS sequence"/>
</dbReference>
<evidence type="ECO:0000256" key="3">
    <source>
        <dbReference type="ARBA" id="ARBA00012733"/>
    </source>
</evidence>
<evidence type="ECO:0000256" key="2">
    <source>
        <dbReference type="ARBA" id="ARBA00009348"/>
    </source>
</evidence>
<dbReference type="PROSITE" id="PS51318">
    <property type="entry name" value="TAT"/>
    <property type="match status" value="1"/>
</dbReference>
<feature type="chain" id="PRO_5047163013" description="exo-alpha-sialidase" evidence="4">
    <location>
        <begin position="30"/>
        <end position="695"/>
    </location>
</feature>
<accession>A0ABP7CMQ1</accession>
<evidence type="ECO:0000256" key="1">
    <source>
        <dbReference type="ARBA" id="ARBA00000427"/>
    </source>
</evidence>
<comment type="similarity">
    <text evidence="2">Belongs to the glycosyl hydrolase 33 family.</text>
</comment>
<evidence type="ECO:0000313" key="7">
    <source>
        <dbReference type="EMBL" id="GAA3691814.1"/>
    </source>
</evidence>
<sequence>MSTPISRRAFATTLGVAAAAVALPSPAQAGTARLAEPFFVETTLWDSDVDPLASYHVHALAVLPDDTILACTEGRHEVCDAGPHDLLVRRSTDRGATWSPTQTVAQAVNGETWSNPTFVVDRTTGEVFLFHNLCEKLPGNTTCSSDSGTVHVISSTDGGATWSERRSLAGLFDHFPYDWAMHGPGPGHGIQLDSGRLLLTVAHRTVITGVPAAERNYGASSLYSDDHGRTWRAGGEIPLGDGLPAVGEARLVQRADGTIVVSSRPGSGNDWPRDIAVSTDGGLTWSQPRMDFSPGLFNGVDTGLARYTGGPGGNEPGRVLFSRPDAPMRWNMTVAVSYDEGHSFRYSRSISPIRAYYSDLGRLSDGTIVLLYGCDGDLDGSPRRVAVARFNLEWLTQGRDSLATGPGLTECTHDLGRTAQHATVSGGTVAVVEEATARGGARAAFVPGAAGAFIEYPFTVARSGTHELWLRYYRSGDGGLVTVTVDGQTPRTSALDLTAFRGDGYDVVLLDTRSLQPGQHKIRFTLAGPGRGGGTAVSLDQLSLVQAPFPADVREEITVDNGGLGFQTTGTWPSSRGIPGYYGFNYLTHARGDGTSVARWRPALPGEDRYEVLVSYAADPNRATNATYVVHHADGTTSVAVNQRQRGVPDVRTGEWRSIGTFRFRAGLDGYVELGDGADGVVIADAVRFRRAPRR</sequence>
<reference evidence="8" key="1">
    <citation type="journal article" date="2019" name="Int. J. Syst. Evol. Microbiol.">
        <title>The Global Catalogue of Microorganisms (GCM) 10K type strain sequencing project: providing services to taxonomists for standard genome sequencing and annotation.</title>
        <authorList>
            <consortium name="The Broad Institute Genomics Platform"/>
            <consortium name="The Broad Institute Genome Sequencing Center for Infectious Disease"/>
            <person name="Wu L."/>
            <person name="Ma J."/>
        </authorList>
    </citation>
    <scope>NUCLEOTIDE SEQUENCE [LARGE SCALE GENOMIC DNA]</scope>
    <source>
        <strain evidence="8">JCM 16904</strain>
    </source>
</reference>
<dbReference type="InterPro" id="IPR026856">
    <property type="entry name" value="Sialidase_fam"/>
</dbReference>
<dbReference type="Pfam" id="PF13088">
    <property type="entry name" value="BNR_2"/>
    <property type="match status" value="1"/>
</dbReference>
<dbReference type="SUPFAM" id="SSF50939">
    <property type="entry name" value="Sialidases"/>
    <property type="match status" value="1"/>
</dbReference>
<comment type="caution">
    <text evidence="7">The sequence shown here is derived from an EMBL/GenBank/DDBJ whole genome shotgun (WGS) entry which is preliminary data.</text>
</comment>
<dbReference type="InterPro" id="IPR033803">
    <property type="entry name" value="CBD-like_Golvesin-Xly"/>
</dbReference>
<keyword evidence="8" id="KW-1185">Reference proteome</keyword>
<dbReference type="InterPro" id="IPR006311">
    <property type="entry name" value="TAT_signal"/>
</dbReference>
<evidence type="ECO:0000259" key="6">
    <source>
        <dbReference type="Pfam" id="PF25275"/>
    </source>
</evidence>